<accession>A0AAW2SMI8</accession>
<dbReference type="AlphaFoldDB" id="A0AAW2SMI8"/>
<sequence length="160" mass="18615">MSMLAKQASRLVTKPNSLLSRVLQARYFLNLDFFHANLGYSLFFTWRNILAARQLLEVGCRWRVGDGSSIAIWHNRWVPRPYEFKPVMLRGNLSEDASVHALTCSSPRRWNLELLQQNFDKEDIDSIVAIPLARSLLTDRIIWHYSKYGRFLVISAYILA</sequence>
<organism evidence="1">
    <name type="scientific">Sesamum radiatum</name>
    <name type="common">Black benniseed</name>
    <dbReference type="NCBI Taxonomy" id="300843"/>
    <lineage>
        <taxon>Eukaryota</taxon>
        <taxon>Viridiplantae</taxon>
        <taxon>Streptophyta</taxon>
        <taxon>Embryophyta</taxon>
        <taxon>Tracheophyta</taxon>
        <taxon>Spermatophyta</taxon>
        <taxon>Magnoliopsida</taxon>
        <taxon>eudicotyledons</taxon>
        <taxon>Gunneridae</taxon>
        <taxon>Pentapetalae</taxon>
        <taxon>asterids</taxon>
        <taxon>lamiids</taxon>
        <taxon>Lamiales</taxon>
        <taxon>Pedaliaceae</taxon>
        <taxon>Sesamum</taxon>
    </lineage>
</organism>
<proteinExistence type="predicted"/>
<comment type="caution">
    <text evidence="1">The sequence shown here is derived from an EMBL/GenBank/DDBJ whole genome shotgun (WGS) entry which is preliminary data.</text>
</comment>
<gene>
    <name evidence="1" type="ORF">Sradi_2515400</name>
</gene>
<protein>
    <submittedName>
        <fullName evidence="1">Uncharacterized protein</fullName>
    </submittedName>
</protein>
<dbReference type="EMBL" id="JACGWJ010000010">
    <property type="protein sequence ID" value="KAL0392926.1"/>
    <property type="molecule type" value="Genomic_DNA"/>
</dbReference>
<reference evidence="1" key="1">
    <citation type="submission" date="2020-06" db="EMBL/GenBank/DDBJ databases">
        <authorList>
            <person name="Li T."/>
            <person name="Hu X."/>
            <person name="Zhang T."/>
            <person name="Song X."/>
            <person name="Zhang H."/>
            <person name="Dai N."/>
            <person name="Sheng W."/>
            <person name="Hou X."/>
            <person name="Wei L."/>
        </authorList>
    </citation>
    <scope>NUCLEOTIDE SEQUENCE</scope>
    <source>
        <strain evidence="1">G02</strain>
        <tissue evidence="1">Leaf</tissue>
    </source>
</reference>
<reference evidence="1" key="2">
    <citation type="journal article" date="2024" name="Plant">
        <title>Genomic evolution and insights into agronomic trait innovations of Sesamum species.</title>
        <authorList>
            <person name="Miao H."/>
            <person name="Wang L."/>
            <person name="Qu L."/>
            <person name="Liu H."/>
            <person name="Sun Y."/>
            <person name="Le M."/>
            <person name="Wang Q."/>
            <person name="Wei S."/>
            <person name="Zheng Y."/>
            <person name="Lin W."/>
            <person name="Duan Y."/>
            <person name="Cao H."/>
            <person name="Xiong S."/>
            <person name="Wang X."/>
            <person name="Wei L."/>
            <person name="Li C."/>
            <person name="Ma Q."/>
            <person name="Ju M."/>
            <person name="Zhao R."/>
            <person name="Li G."/>
            <person name="Mu C."/>
            <person name="Tian Q."/>
            <person name="Mei H."/>
            <person name="Zhang T."/>
            <person name="Gao T."/>
            <person name="Zhang H."/>
        </authorList>
    </citation>
    <scope>NUCLEOTIDE SEQUENCE</scope>
    <source>
        <strain evidence="1">G02</strain>
    </source>
</reference>
<evidence type="ECO:0000313" key="1">
    <source>
        <dbReference type="EMBL" id="KAL0392926.1"/>
    </source>
</evidence>
<name>A0AAW2SMI8_SESRA</name>